<dbReference type="InterPro" id="IPR012338">
    <property type="entry name" value="Beta-lactam/transpept-like"/>
</dbReference>
<feature type="domain" description="Beta-lactamase class A catalytic" evidence="2">
    <location>
        <begin position="106"/>
        <end position="247"/>
    </location>
</feature>
<comment type="caution">
    <text evidence="4">The sequence shown here is derived from an EMBL/GenBank/DDBJ whole genome shotgun (WGS) entry which is preliminary data.</text>
</comment>
<dbReference type="OrthoDB" id="4981298at2"/>
<evidence type="ECO:0000313" key="5">
    <source>
        <dbReference type="Proteomes" id="UP000247602"/>
    </source>
</evidence>
<dbReference type="EMBL" id="JACIBU010000001">
    <property type="protein sequence ID" value="MBB3678243.1"/>
    <property type="molecule type" value="Genomic_DNA"/>
</dbReference>
<dbReference type="Proteomes" id="UP000580718">
    <property type="component" value="Unassembled WGS sequence"/>
</dbReference>
<feature type="signal peptide" evidence="1">
    <location>
        <begin position="1"/>
        <end position="32"/>
    </location>
</feature>
<dbReference type="Proteomes" id="UP000247602">
    <property type="component" value="Unassembled WGS sequence"/>
</dbReference>
<sequence>MSAAARRAGCALLVVLTALVLLAGAPATPARADMSGSVAEASAYADDRGVQVGIAVLDRDTGQWTENGGLAHTPMRSASVPKIFVAESLIDRSRRGEISLTQNDRVLMESMVIRSDDAAMSNLYSRFGGLGMVRAVAAKYGLSEIGDPPSAGYWGMFQITAHDIVSFYRGVLEGGLQPADRDYLVSLMRRATPTGTDGFDQYFGIPHALPNQVWGVKQGWMCCQESQRRLHTTGILGADNRFLVAVLSQAPQSRSYAYSGETVTRVVQTLFPGGVVPPSEVPNNPIGNLDVATEVAAGVLRVSGWAGDPDTPSSPIEVHAYLDGGFAGSARADRDRPDVPAAVPGYSSARGYALDIAVGDGAHRLCVYAINVSKGTINPELGCRSFSIQLSPLGNVDRITLRGLRTVQVEGWTLDREAPGTATDVHLYVDGQWTAAVRASADRPDIAGAFPGAGAAHGLSAQLTLSSPGRHRVCAYAINVPGTGGSNPMIGCATVDAPATMLGSYDEAVAQGGGIRLRGWVIDPVRPTSPVAVHVYSDGAWVTAAAAGAVRDDVRGAFPEAGGAHGFDVSAILPPGPHQVCVYAIYADGRAANPQLGCRSVG</sequence>
<dbReference type="Gene3D" id="3.40.710.10">
    <property type="entry name" value="DD-peptidase/beta-lactamase superfamily"/>
    <property type="match status" value="1"/>
</dbReference>
<evidence type="ECO:0000313" key="6">
    <source>
        <dbReference type="Proteomes" id="UP000580718"/>
    </source>
</evidence>
<dbReference type="EMBL" id="QKNV01000010">
    <property type="protein sequence ID" value="PZA23207.1"/>
    <property type="molecule type" value="Genomic_DNA"/>
</dbReference>
<dbReference type="GO" id="GO:0030655">
    <property type="term" value="P:beta-lactam antibiotic catabolic process"/>
    <property type="evidence" value="ECO:0007669"/>
    <property type="project" value="InterPro"/>
</dbReference>
<organism evidence="4 5">
    <name type="scientific">Modestobacter versicolor</name>
    <dbReference type="NCBI Taxonomy" id="429133"/>
    <lineage>
        <taxon>Bacteria</taxon>
        <taxon>Bacillati</taxon>
        <taxon>Actinomycetota</taxon>
        <taxon>Actinomycetes</taxon>
        <taxon>Geodermatophilales</taxon>
        <taxon>Geodermatophilaceae</taxon>
        <taxon>Modestobacter</taxon>
    </lineage>
</organism>
<dbReference type="GO" id="GO:0008800">
    <property type="term" value="F:beta-lactamase activity"/>
    <property type="evidence" value="ECO:0007669"/>
    <property type="project" value="InterPro"/>
</dbReference>
<evidence type="ECO:0000256" key="1">
    <source>
        <dbReference type="SAM" id="SignalP"/>
    </source>
</evidence>
<evidence type="ECO:0000259" key="2">
    <source>
        <dbReference type="Pfam" id="PF13354"/>
    </source>
</evidence>
<dbReference type="AlphaFoldDB" id="A0A323VEN8"/>
<reference evidence="3 6" key="2">
    <citation type="submission" date="2020-08" db="EMBL/GenBank/DDBJ databases">
        <title>Sequencing the genomes of 1000 actinobacteria strains.</title>
        <authorList>
            <person name="Klenk H.-P."/>
        </authorList>
    </citation>
    <scope>NUCLEOTIDE SEQUENCE [LARGE SCALE GENOMIC DNA]</scope>
    <source>
        <strain evidence="3 6">DSM 16678</strain>
    </source>
</reference>
<proteinExistence type="predicted"/>
<feature type="chain" id="PRO_5033777713" description="Beta-lactamase class A catalytic domain-containing protein" evidence="1">
    <location>
        <begin position="33"/>
        <end position="602"/>
    </location>
</feature>
<gene>
    <name evidence="4" type="ORF">DMO24_01215</name>
    <name evidence="3" type="ORF">FHX36_003978</name>
</gene>
<name>A0A323VEN8_9ACTN</name>
<reference evidence="4 5" key="1">
    <citation type="submission" date="2018-06" db="EMBL/GenBank/DDBJ databases">
        <title>Draft genome sequence of Modestobacter versicolor CP153-2.</title>
        <authorList>
            <person name="Gundlapally S.R."/>
        </authorList>
    </citation>
    <scope>NUCLEOTIDE SEQUENCE [LARGE SCALE GENOMIC DNA]</scope>
    <source>
        <strain evidence="4 5">CP153-2</strain>
    </source>
</reference>
<protein>
    <recommendedName>
        <fullName evidence="2">Beta-lactamase class A catalytic domain-containing protein</fullName>
    </recommendedName>
</protein>
<dbReference type="Pfam" id="PF13354">
    <property type="entry name" value="Beta-lactamase2"/>
    <property type="match status" value="1"/>
</dbReference>
<dbReference type="InterPro" id="IPR045155">
    <property type="entry name" value="Beta-lactam_cat"/>
</dbReference>
<evidence type="ECO:0000313" key="3">
    <source>
        <dbReference type="EMBL" id="MBB3678243.1"/>
    </source>
</evidence>
<dbReference type="RefSeq" id="WP_110550527.1">
    <property type="nucleotide sequence ID" value="NZ_JACIBU010000001.1"/>
</dbReference>
<keyword evidence="1" id="KW-0732">Signal</keyword>
<evidence type="ECO:0000313" key="4">
    <source>
        <dbReference type="EMBL" id="PZA23207.1"/>
    </source>
</evidence>
<accession>A0A323VEN8</accession>
<keyword evidence="5" id="KW-1185">Reference proteome</keyword>
<dbReference type="SUPFAM" id="SSF56601">
    <property type="entry name" value="beta-lactamase/transpeptidase-like"/>
    <property type="match status" value="1"/>
</dbReference>